<proteinExistence type="predicted"/>
<keyword evidence="3" id="KW-1185">Reference proteome</keyword>
<reference evidence="2" key="1">
    <citation type="submission" date="2022-07" db="EMBL/GenBank/DDBJ databases">
        <title>Chromosome-level genome of Muraenolepis orangiensis.</title>
        <authorList>
            <person name="Kim J."/>
        </authorList>
    </citation>
    <scope>NUCLEOTIDE SEQUENCE</scope>
    <source>
        <strain evidence="2">KU_S4_2022</strain>
        <tissue evidence="2">Muscle</tissue>
    </source>
</reference>
<dbReference type="Proteomes" id="UP001148018">
    <property type="component" value="Unassembled WGS sequence"/>
</dbReference>
<gene>
    <name evidence="2" type="ORF">NHX12_009033</name>
</gene>
<feature type="region of interest" description="Disordered" evidence="1">
    <location>
        <begin position="74"/>
        <end position="108"/>
    </location>
</feature>
<dbReference type="EMBL" id="JANIIK010000114">
    <property type="protein sequence ID" value="KAJ3591086.1"/>
    <property type="molecule type" value="Genomic_DNA"/>
</dbReference>
<accession>A0A9Q0IBT3</accession>
<dbReference type="AlphaFoldDB" id="A0A9Q0IBT3"/>
<protein>
    <submittedName>
        <fullName evidence="2">Uncharacterized protein</fullName>
    </submittedName>
</protein>
<comment type="caution">
    <text evidence="2">The sequence shown here is derived from an EMBL/GenBank/DDBJ whole genome shotgun (WGS) entry which is preliminary data.</text>
</comment>
<evidence type="ECO:0000313" key="3">
    <source>
        <dbReference type="Proteomes" id="UP001148018"/>
    </source>
</evidence>
<feature type="compositionally biased region" description="Basic and acidic residues" evidence="1">
    <location>
        <begin position="74"/>
        <end position="87"/>
    </location>
</feature>
<organism evidence="2 3">
    <name type="scientific">Muraenolepis orangiensis</name>
    <name type="common">Patagonian moray cod</name>
    <dbReference type="NCBI Taxonomy" id="630683"/>
    <lineage>
        <taxon>Eukaryota</taxon>
        <taxon>Metazoa</taxon>
        <taxon>Chordata</taxon>
        <taxon>Craniata</taxon>
        <taxon>Vertebrata</taxon>
        <taxon>Euteleostomi</taxon>
        <taxon>Actinopterygii</taxon>
        <taxon>Neopterygii</taxon>
        <taxon>Teleostei</taxon>
        <taxon>Neoteleostei</taxon>
        <taxon>Acanthomorphata</taxon>
        <taxon>Zeiogadaria</taxon>
        <taxon>Gadariae</taxon>
        <taxon>Gadiformes</taxon>
        <taxon>Muraenolepidoidei</taxon>
        <taxon>Muraenolepididae</taxon>
        <taxon>Muraenolepis</taxon>
    </lineage>
</organism>
<sequence length="108" mass="11869">MTGYDQQAYLLSTSLKDTNVEPRSGGGDGGDRSLCKQQAVTLVVSSPPFSQGGMSQSWSQVHMCLDGVHLAHLAEDDNMEQEREKRSQPRGHGSVPSRRLQDINKGWL</sequence>
<name>A0A9Q0IBT3_9TELE</name>
<evidence type="ECO:0000313" key="2">
    <source>
        <dbReference type="EMBL" id="KAJ3591086.1"/>
    </source>
</evidence>
<evidence type="ECO:0000256" key="1">
    <source>
        <dbReference type="SAM" id="MobiDB-lite"/>
    </source>
</evidence>
<feature type="region of interest" description="Disordered" evidence="1">
    <location>
        <begin position="13"/>
        <end position="33"/>
    </location>
</feature>